<dbReference type="Gene3D" id="3.30.1330.40">
    <property type="entry name" value="RutC-like"/>
    <property type="match status" value="1"/>
</dbReference>
<comment type="caution">
    <text evidence="2">The sequence shown here is derived from an EMBL/GenBank/DDBJ whole genome shotgun (WGS) entry which is preliminary data.</text>
</comment>
<dbReference type="InterPro" id="IPR019897">
    <property type="entry name" value="RidA_CS"/>
</dbReference>
<keyword evidence="3" id="KW-1185">Reference proteome</keyword>
<dbReference type="InterPro" id="IPR006175">
    <property type="entry name" value="YjgF/YER057c/UK114"/>
</dbReference>
<dbReference type="OrthoDB" id="9803101at2"/>
<dbReference type="SUPFAM" id="SSF55298">
    <property type="entry name" value="YjgF-like"/>
    <property type="match status" value="1"/>
</dbReference>
<reference evidence="2 3" key="1">
    <citation type="submission" date="2018-02" db="EMBL/GenBank/DDBJ databases">
        <title>The draft genome of Phyllobacterium myrsinacearum DSM5892.</title>
        <authorList>
            <person name="Li L."/>
            <person name="Liu L."/>
            <person name="Zhang X."/>
            <person name="Wang T."/>
        </authorList>
    </citation>
    <scope>NUCLEOTIDE SEQUENCE [LARGE SCALE GENOMIC DNA]</scope>
    <source>
        <strain evidence="2 3">DSM 5892</strain>
    </source>
</reference>
<dbReference type="EMBL" id="PVBT01000004">
    <property type="protein sequence ID" value="PRD52169.1"/>
    <property type="molecule type" value="Genomic_DNA"/>
</dbReference>
<sequence length="116" mass="12487">MTVKRHVQTPIMHRVVEAAGLIFIGGTTADDKSAGIEGQTNQILSKLEKLLQQGGSDKNHVVQATIYLSDLSLKAEMNEVWTRWFAADSLPARAAVGVAELAKGTLVEITFIAAKV</sequence>
<dbReference type="RefSeq" id="WP_105734679.1">
    <property type="nucleotide sequence ID" value="NZ_PVBT01000004.1"/>
</dbReference>
<accession>A0A2S9JGR5</accession>
<evidence type="ECO:0000313" key="2">
    <source>
        <dbReference type="EMBL" id="PRD52169.1"/>
    </source>
</evidence>
<gene>
    <name evidence="2" type="ORF">C5750_14725</name>
</gene>
<evidence type="ECO:0000256" key="1">
    <source>
        <dbReference type="ARBA" id="ARBA00010552"/>
    </source>
</evidence>
<evidence type="ECO:0000313" key="3">
    <source>
        <dbReference type="Proteomes" id="UP000238563"/>
    </source>
</evidence>
<dbReference type="InterPro" id="IPR035709">
    <property type="entry name" value="YoaB-like"/>
</dbReference>
<dbReference type="PROSITE" id="PS01094">
    <property type="entry name" value="UPF0076"/>
    <property type="match status" value="1"/>
</dbReference>
<dbReference type="CDD" id="cd06150">
    <property type="entry name" value="YjgF_YER057c_UK114_like_2"/>
    <property type="match status" value="1"/>
</dbReference>
<dbReference type="AlphaFoldDB" id="A0A2S9JGR5"/>
<comment type="similarity">
    <text evidence="1">Belongs to the RutC family.</text>
</comment>
<dbReference type="PANTHER" id="PTHR47328:SF1">
    <property type="entry name" value="RUTC FAMILY PROTEIN YOAB"/>
    <property type="match status" value="1"/>
</dbReference>
<dbReference type="Proteomes" id="UP000238563">
    <property type="component" value="Unassembled WGS sequence"/>
</dbReference>
<protein>
    <submittedName>
        <fullName evidence="2">RidA family protein</fullName>
    </submittedName>
</protein>
<name>A0A2S9JGR5_9HYPH</name>
<dbReference type="Pfam" id="PF01042">
    <property type="entry name" value="Ribonuc_L-PSP"/>
    <property type="match status" value="1"/>
</dbReference>
<proteinExistence type="inferred from homology"/>
<dbReference type="PANTHER" id="PTHR47328">
    <property type="match status" value="1"/>
</dbReference>
<dbReference type="InterPro" id="IPR035959">
    <property type="entry name" value="RutC-like_sf"/>
</dbReference>
<organism evidence="2 3">
    <name type="scientific">Phyllobacterium myrsinacearum</name>
    <dbReference type="NCBI Taxonomy" id="28101"/>
    <lineage>
        <taxon>Bacteria</taxon>
        <taxon>Pseudomonadati</taxon>
        <taxon>Pseudomonadota</taxon>
        <taxon>Alphaproteobacteria</taxon>
        <taxon>Hyphomicrobiales</taxon>
        <taxon>Phyllobacteriaceae</taxon>
        <taxon>Phyllobacterium</taxon>
    </lineage>
</organism>